<sequence length="207" mass="23533">MALTWNNFCLKMAVHASPATGNVGAFTKGWFPVSEPMRLDPNTFWETGRNFTRHFVQEARVYQALASVKDPLARSYSTSALYRWSGGQPVSDKVKCSESEACAINVFWNGYSWNSTVARLWLGVPLYRPAHERSSYGRDKQGKISFSHTFTGPEEYTVYFNQISPSLQAAKRMPMRFDTSKSFIWERCDANWLDGVFSLISTLHAES</sequence>
<dbReference type="EMBL" id="QTSX02001569">
    <property type="protein sequence ID" value="KAJ9080350.1"/>
    <property type="molecule type" value="Genomic_DNA"/>
</dbReference>
<gene>
    <name evidence="1" type="ORF">DSO57_1025951</name>
</gene>
<reference evidence="1" key="1">
    <citation type="submission" date="2022-04" db="EMBL/GenBank/DDBJ databases">
        <title>Genome of the entomopathogenic fungus Entomophthora muscae.</title>
        <authorList>
            <person name="Elya C."/>
            <person name="Lovett B.R."/>
            <person name="Lee E."/>
            <person name="Macias A.M."/>
            <person name="Hajek A.E."/>
            <person name="De Bivort B.L."/>
            <person name="Kasson M.T."/>
            <person name="De Fine Licht H.H."/>
            <person name="Stajich J.E."/>
        </authorList>
    </citation>
    <scope>NUCLEOTIDE SEQUENCE</scope>
    <source>
        <strain evidence="1">Berkeley</strain>
    </source>
</reference>
<evidence type="ECO:0000313" key="1">
    <source>
        <dbReference type="EMBL" id="KAJ9080350.1"/>
    </source>
</evidence>
<dbReference type="Proteomes" id="UP001165960">
    <property type="component" value="Unassembled WGS sequence"/>
</dbReference>
<proteinExistence type="predicted"/>
<protein>
    <submittedName>
        <fullName evidence="1">Uncharacterized protein</fullName>
    </submittedName>
</protein>
<comment type="caution">
    <text evidence="1">The sequence shown here is derived from an EMBL/GenBank/DDBJ whole genome shotgun (WGS) entry which is preliminary data.</text>
</comment>
<organism evidence="1 2">
    <name type="scientific">Entomophthora muscae</name>
    <dbReference type="NCBI Taxonomy" id="34485"/>
    <lineage>
        <taxon>Eukaryota</taxon>
        <taxon>Fungi</taxon>
        <taxon>Fungi incertae sedis</taxon>
        <taxon>Zoopagomycota</taxon>
        <taxon>Entomophthoromycotina</taxon>
        <taxon>Entomophthoromycetes</taxon>
        <taxon>Entomophthorales</taxon>
        <taxon>Entomophthoraceae</taxon>
        <taxon>Entomophthora</taxon>
    </lineage>
</organism>
<keyword evidence="2" id="KW-1185">Reference proteome</keyword>
<accession>A0ACC2U015</accession>
<name>A0ACC2U015_9FUNG</name>
<evidence type="ECO:0000313" key="2">
    <source>
        <dbReference type="Proteomes" id="UP001165960"/>
    </source>
</evidence>